<dbReference type="RefSeq" id="WP_083360137.1">
    <property type="nucleotide sequence ID" value="NZ_JBJGXR010000052.1"/>
</dbReference>
<evidence type="ECO:0000313" key="1">
    <source>
        <dbReference type="EMBL" id="KAF2408080.1"/>
    </source>
</evidence>
<dbReference type="EMBL" id="LT629704">
    <property type="protein sequence ID" value="SDN77335.1"/>
    <property type="molecule type" value="Genomic_DNA"/>
</dbReference>
<organism evidence="2 3">
    <name type="scientific">Pseudomonas antarctica</name>
    <dbReference type="NCBI Taxonomy" id="219572"/>
    <lineage>
        <taxon>Bacteria</taxon>
        <taxon>Pseudomonadati</taxon>
        <taxon>Pseudomonadota</taxon>
        <taxon>Gammaproteobacteria</taxon>
        <taxon>Pseudomonadales</taxon>
        <taxon>Pseudomonadaceae</taxon>
        <taxon>Pseudomonas</taxon>
    </lineage>
</organism>
<sequence>MNLTDFKTELESTINSLAQRIIDAGPKIDQATHAKLGFYLSLRRVTNKTGNPSDIGLMDSINDTLQKLDIVSSSQKTFLTDLMASGKTA</sequence>
<dbReference type="Proteomes" id="UP000182470">
    <property type="component" value="Chromosome I"/>
</dbReference>
<evidence type="ECO:0000313" key="4">
    <source>
        <dbReference type="Proteomes" id="UP000748067"/>
    </source>
</evidence>
<evidence type="ECO:0000313" key="3">
    <source>
        <dbReference type="Proteomes" id="UP000182470"/>
    </source>
</evidence>
<dbReference type="OrthoDB" id="583329at2"/>
<reference evidence="2 3" key="2">
    <citation type="submission" date="2016-10" db="EMBL/GenBank/DDBJ databases">
        <authorList>
            <person name="de Groot N.N."/>
        </authorList>
    </citation>
    <scope>NUCLEOTIDE SEQUENCE [LARGE SCALE GENOMIC DNA]</scope>
    <source>
        <strain evidence="2 3">BS2772</strain>
    </source>
</reference>
<proteinExistence type="predicted"/>
<dbReference type="Proteomes" id="UP000748067">
    <property type="component" value="Unassembled WGS sequence"/>
</dbReference>
<dbReference type="AlphaFoldDB" id="A0A1H0E4T1"/>
<keyword evidence="4" id="KW-1185">Reference proteome</keyword>
<name>A0A1H0E4T1_9PSED</name>
<evidence type="ECO:0000313" key="2">
    <source>
        <dbReference type="EMBL" id="SDN77335.1"/>
    </source>
</evidence>
<protein>
    <submittedName>
        <fullName evidence="2">Uncharacterized protein</fullName>
    </submittedName>
</protein>
<dbReference type="EMBL" id="JXDI01000001">
    <property type="protein sequence ID" value="KAF2408080.1"/>
    <property type="molecule type" value="Genomic_DNA"/>
</dbReference>
<gene>
    <name evidence="1" type="ORF">PSAN_04610</name>
    <name evidence="2" type="ORF">SAMN04490179_5825</name>
</gene>
<accession>A0A1H0E4T1</accession>
<reference evidence="1 4" key="1">
    <citation type="submission" date="2015-01" db="EMBL/GenBank/DDBJ databases">
        <title>Genome Sequence of Pseudomonas antarctica CMS 35.</title>
        <authorList>
            <person name="Voget S."/>
            <person name="Chow J."/>
            <person name="Daniel R."/>
            <person name="Streit W."/>
        </authorList>
    </citation>
    <scope>NUCLEOTIDE SEQUENCE [LARGE SCALE GENOMIC DNA]</scope>
    <source>
        <strain evidence="1 4">CMS 35</strain>
    </source>
</reference>